<dbReference type="PRINTS" id="PR00081">
    <property type="entry name" value="GDHRDH"/>
</dbReference>
<proteinExistence type="predicted"/>
<sequence>MTLTYVITGASRGLGLKFFRQVSSQRHNVYALARNPDRKNVFAVKLDANSEQSIKEAVDEINKNVPEVIDILINNAGIGCDASVNVENA</sequence>
<keyword evidence="2" id="KW-1185">Reference proteome</keyword>
<dbReference type="EMBL" id="BAABUJ010000011">
    <property type="protein sequence ID" value="GAA5798783.1"/>
    <property type="molecule type" value="Genomic_DNA"/>
</dbReference>
<reference evidence="1 2" key="1">
    <citation type="submission" date="2024-04" db="EMBL/GenBank/DDBJ databases">
        <title>genome sequences of Mucor flavus KT1a and Helicostylum pulchrum KT1b strains isolation_sourced from the surface of a dry-aged beef.</title>
        <authorList>
            <person name="Toyotome T."/>
            <person name="Hosono M."/>
            <person name="Torimaru M."/>
            <person name="Fukuda K."/>
            <person name="Mikami N."/>
        </authorList>
    </citation>
    <scope>NUCLEOTIDE SEQUENCE [LARGE SCALE GENOMIC DNA]</scope>
    <source>
        <strain evidence="1 2">KT1b</strain>
    </source>
</reference>
<dbReference type="Pfam" id="PF00106">
    <property type="entry name" value="adh_short"/>
    <property type="match status" value="1"/>
</dbReference>
<dbReference type="InterPro" id="IPR002347">
    <property type="entry name" value="SDR_fam"/>
</dbReference>
<organism evidence="1 2">
    <name type="scientific">Helicostylum pulchrum</name>
    <dbReference type="NCBI Taxonomy" id="562976"/>
    <lineage>
        <taxon>Eukaryota</taxon>
        <taxon>Fungi</taxon>
        <taxon>Fungi incertae sedis</taxon>
        <taxon>Mucoromycota</taxon>
        <taxon>Mucoromycotina</taxon>
        <taxon>Mucoromycetes</taxon>
        <taxon>Mucorales</taxon>
        <taxon>Mucorineae</taxon>
        <taxon>Mucoraceae</taxon>
        <taxon>Helicostylum</taxon>
    </lineage>
</organism>
<protein>
    <submittedName>
        <fullName evidence="1">Uncharacterized protein</fullName>
    </submittedName>
</protein>
<evidence type="ECO:0000313" key="2">
    <source>
        <dbReference type="Proteomes" id="UP001476247"/>
    </source>
</evidence>
<dbReference type="Gene3D" id="3.40.50.720">
    <property type="entry name" value="NAD(P)-binding Rossmann-like Domain"/>
    <property type="match status" value="1"/>
</dbReference>
<dbReference type="SUPFAM" id="SSF51735">
    <property type="entry name" value="NAD(P)-binding Rossmann-fold domains"/>
    <property type="match status" value="1"/>
</dbReference>
<gene>
    <name evidence="1" type="ORF">HPULCUR_004189</name>
</gene>
<dbReference type="PANTHER" id="PTHR45458:SF1">
    <property type="entry name" value="SHORT CHAIN DEHYDROGENASE"/>
    <property type="match status" value="1"/>
</dbReference>
<name>A0ABP9XWJ9_9FUNG</name>
<dbReference type="InterPro" id="IPR052184">
    <property type="entry name" value="SDR_enzymes"/>
</dbReference>
<accession>A0ABP9XWJ9</accession>
<dbReference type="Proteomes" id="UP001476247">
    <property type="component" value="Unassembled WGS sequence"/>
</dbReference>
<comment type="caution">
    <text evidence="1">The sequence shown here is derived from an EMBL/GenBank/DDBJ whole genome shotgun (WGS) entry which is preliminary data.</text>
</comment>
<dbReference type="PANTHER" id="PTHR45458">
    <property type="entry name" value="SHORT-CHAIN DEHYDROGENASE/REDUCTASE SDR"/>
    <property type="match status" value="1"/>
</dbReference>
<evidence type="ECO:0000313" key="1">
    <source>
        <dbReference type="EMBL" id="GAA5798783.1"/>
    </source>
</evidence>
<dbReference type="InterPro" id="IPR036291">
    <property type="entry name" value="NAD(P)-bd_dom_sf"/>
</dbReference>